<proteinExistence type="predicted"/>
<gene>
    <name evidence="2" type="ORF">LI90_693</name>
    <name evidence="3" type="ORF">TH66_05190</name>
    <name evidence="4" type="ORF">TR74_23530</name>
</gene>
<dbReference type="EMBL" id="JYIK01001117">
    <property type="protein sequence ID" value="KWX05828.1"/>
    <property type="molecule type" value="Genomic_DNA"/>
</dbReference>
<evidence type="ECO:0000313" key="4">
    <source>
        <dbReference type="EMBL" id="KWX05828.1"/>
    </source>
</evidence>
<dbReference type="AlphaFoldDB" id="A0A132N4Q8"/>
<feature type="compositionally biased region" description="Basic and acidic residues" evidence="1">
    <location>
        <begin position="44"/>
        <end position="55"/>
    </location>
</feature>
<dbReference type="PATRIC" id="fig|1469144.10.peg.797"/>
<evidence type="ECO:0000313" key="5">
    <source>
        <dbReference type="Proteomes" id="UP000070188"/>
    </source>
</evidence>
<dbReference type="Proteomes" id="UP000070659">
    <property type="component" value="Unassembled WGS sequence"/>
</dbReference>
<dbReference type="Proteomes" id="UP000070598">
    <property type="component" value="Unassembled WGS sequence"/>
</dbReference>
<accession>A0A132N4Q8</accession>
<evidence type="ECO:0000313" key="3">
    <source>
        <dbReference type="EMBL" id="KWX05118.1"/>
    </source>
</evidence>
<evidence type="ECO:0000256" key="1">
    <source>
        <dbReference type="SAM" id="MobiDB-lite"/>
    </source>
</evidence>
<dbReference type="RefSeq" id="WP_066884101.1">
    <property type="nucleotide sequence ID" value="NZ_CP171739.1"/>
</dbReference>
<reference evidence="6" key="1">
    <citation type="submission" date="2015-02" db="EMBL/GenBank/DDBJ databases">
        <title>Physiological reanalysis, assessment of diazotrophy, and genome sequences of multiple isolates of Streptomyces thermoautotrophicus.</title>
        <authorList>
            <person name="MacKellar D.C."/>
            <person name="Lieber L."/>
            <person name="Norman J."/>
            <person name="Bolger A."/>
            <person name="Tobin C."/>
            <person name="Murray J.W."/>
            <person name="Friesen M."/>
            <person name="Prell J."/>
        </authorList>
    </citation>
    <scope>NUCLEOTIDE SEQUENCE [LARGE SCALE GENOMIC DNA]</scope>
    <source>
        <strain evidence="6">UBT1</strain>
    </source>
</reference>
<sequence length="70" mass="7796">MAALFLLALAILVAVALTEIRVYYSPERQVQRWQHAMHKLGEISRDDYPLPHPRTDAPAAAPSDRVTVTG</sequence>
<keyword evidence="5" id="KW-1185">Reference proteome</keyword>
<evidence type="ECO:0000313" key="6">
    <source>
        <dbReference type="Proteomes" id="UP000070598"/>
    </source>
</evidence>
<evidence type="ECO:0000313" key="7">
    <source>
        <dbReference type="Proteomes" id="UP000070659"/>
    </source>
</evidence>
<comment type="caution">
    <text evidence="3">The sequence shown here is derived from an EMBL/GenBank/DDBJ whole genome shotgun (WGS) entry which is preliminary data.</text>
</comment>
<organism evidence="3 7">
    <name type="scientific">Carbonactinospora thermoautotrophica</name>
    <dbReference type="NCBI Taxonomy" id="1469144"/>
    <lineage>
        <taxon>Bacteria</taxon>
        <taxon>Bacillati</taxon>
        <taxon>Actinomycetota</taxon>
        <taxon>Actinomycetes</taxon>
        <taxon>Kitasatosporales</taxon>
        <taxon>Carbonactinosporaceae</taxon>
        <taxon>Carbonactinospora</taxon>
    </lineage>
</organism>
<name>A0A132N4Q8_9ACTN</name>
<feature type="region of interest" description="Disordered" evidence="1">
    <location>
        <begin position="44"/>
        <end position="70"/>
    </location>
</feature>
<reference evidence="3 7" key="2">
    <citation type="submission" date="2015-02" db="EMBL/GenBank/DDBJ databases">
        <title>Physiological reanalysis, assessment of diazotrophy, and genome sequences of multiple isolates of Streptomyces thermoautotrophicus.</title>
        <authorList>
            <person name="MacKellar D.C."/>
            <person name="Lieber L."/>
            <person name="Norman J."/>
            <person name="Bolger A."/>
            <person name="Tobin C."/>
            <person name="Murray J.W."/>
            <person name="Prell J."/>
        </authorList>
    </citation>
    <scope>NUCLEOTIDE SEQUENCE [LARGE SCALE GENOMIC DNA]</scope>
    <source>
        <strain evidence="3 7">UBT1</strain>
    </source>
</reference>
<dbReference type="EMBL" id="JYIJ01000013">
    <property type="protein sequence ID" value="KWX05118.1"/>
    <property type="molecule type" value="Genomic_DNA"/>
</dbReference>
<dbReference type="Proteomes" id="UP000070188">
    <property type="component" value="Unassembled WGS sequence"/>
</dbReference>
<reference evidence="5" key="4">
    <citation type="submission" date="2015-04" db="EMBL/GenBank/DDBJ databases">
        <title>Physiological reanalysis, assessment of diazotrophy, and genome sequences of multiple isolates of Streptomyces thermoautotrophicus.</title>
        <authorList>
            <person name="MacKellar D.C."/>
            <person name="Lieber L."/>
            <person name="Norman J."/>
            <person name="Bolger A."/>
            <person name="Tobin C."/>
            <person name="Murray J.W."/>
            <person name="Chang R."/>
            <person name="Ford T."/>
            <person name="Nguyen P.Q."/>
            <person name="Woodward J."/>
            <person name="Permingeat H."/>
            <person name="Joshi N.S."/>
            <person name="Silver P.A."/>
            <person name="Usadel B."/>
            <person name="Rutherford A.W."/>
            <person name="Friesen M."/>
            <person name="Prell J."/>
        </authorList>
    </citation>
    <scope>NUCLEOTIDE SEQUENCE [LARGE SCALE GENOMIC DNA]</scope>
    <source>
        <strain evidence="5">H1</strain>
    </source>
</reference>
<dbReference type="EMBL" id="LAXD01000001">
    <property type="protein sequence ID" value="KWW99061.1"/>
    <property type="molecule type" value="Genomic_DNA"/>
</dbReference>
<protein>
    <submittedName>
        <fullName evidence="3">Uncharacterized protein</fullName>
    </submittedName>
</protein>
<evidence type="ECO:0000313" key="2">
    <source>
        <dbReference type="EMBL" id="KWW99061.1"/>
    </source>
</evidence>
<reference evidence="2" key="3">
    <citation type="submission" date="2015-04" db="EMBL/GenBank/DDBJ databases">
        <title>Physiological reanalysis, assessment of diazotrophy, and genome sequences of multiple isolates of Streptomyces thermoautotrophicus.</title>
        <authorList>
            <person name="MacKellar D.C."/>
            <person name="Lieber L."/>
            <person name="Norman J."/>
            <person name="Bolger A."/>
            <person name="Tobin C."/>
            <person name="Murray J.W."/>
            <person name="Woodward J."/>
            <person name="Friesen M."/>
            <person name="Prell J."/>
        </authorList>
    </citation>
    <scope>NUCLEOTIDE SEQUENCE [LARGE SCALE GENOMIC DNA]</scope>
    <source>
        <strain evidence="2">H1</strain>
    </source>
</reference>